<organismHost>
    <name type="scientific">Phacochoerus africanus</name>
    <name type="common">Warthog</name>
    <dbReference type="NCBI Taxonomy" id="41426"/>
</organismHost>
<organismHost>
    <name type="scientific">Ornithodoros moubata</name>
    <name type="common">Soft tick</name>
    <name type="synonym">Argasid tick</name>
    <dbReference type="NCBI Taxonomy" id="6938"/>
</organismHost>
<name>A0A7G2FLE2_ASF</name>
<organismHost>
    <name type="scientific">Phacochoerus aethiopicus</name>
    <name type="common">Warthog</name>
    <dbReference type="NCBI Taxonomy" id="85517"/>
</organismHost>
<dbReference type="Proteomes" id="UP001160000">
    <property type="component" value="Segment"/>
</dbReference>
<proteinExistence type="predicted"/>
<organismHost>
    <name type="scientific">Potamochoerus larvatus</name>
    <name type="common">Bushpig</name>
    <dbReference type="NCBI Taxonomy" id="273792"/>
</organismHost>
<reference evidence="1" key="1">
    <citation type="submission" date="2020-09" db="EMBL/GenBank/DDBJ databases">
        <authorList>
            <person name="Daniel Perez-Nunez"/>
            <person name="Eva Castillo-Rosa"/>
            <person name="Gonzalo Vigara-Astillero and Yolanda Revilla"/>
        </authorList>
    </citation>
    <scope>NUCLEOTIDE SEQUENCE</scope>
    <source>
        <strain evidence="1">Arm/07/CBM/c4</strain>
    </source>
</reference>
<evidence type="ECO:0000313" key="1">
    <source>
        <dbReference type="EMBL" id="CAD5338291.1"/>
    </source>
</evidence>
<protein>
    <submittedName>
        <fullName evidence="1">Uncharacterized protein</fullName>
    </submittedName>
</protein>
<sequence>MRSILIKNDAVFILNLGLKFKEVFINYNHGNLFSNCLCKSDDAVCKYLEEPIDENKNSRNILRNEHVKKKLNEALNRHIIAYNPVVDWCNNYSTFSSQYFDEYKIYIHSDLMDGRPRPKKTWCVIM</sequence>
<gene>
    <name evidence="1" type="ORF">ASFVARMWT4_00163</name>
</gene>
<organism evidence="1">
    <name type="scientific">African swine fever virus</name>
    <name type="common">ASFV</name>
    <dbReference type="NCBI Taxonomy" id="10497"/>
    <lineage>
        <taxon>Viruses</taxon>
        <taxon>Varidnaviria</taxon>
        <taxon>Bamfordvirae</taxon>
        <taxon>Nucleocytoviricota</taxon>
        <taxon>Pokkesviricetes</taxon>
        <taxon>Asfuvirales</taxon>
        <taxon>Asfarviridae</taxon>
        <taxon>Asfivirus</taxon>
        <taxon>Asfivirus haemorrhagiae</taxon>
    </lineage>
</organism>
<dbReference type="EMBL" id="LR881473">
    <property type="protein sequence ID" value="CAD5338291.1"/>
    <property type="molecule type" value="Genomic_DNA"/>
</dbReference>
<organismHost>
    <name type="scientific">Ornithodoros</name>
    <name type="common">relapsing fever ticks</name>
    <dbReference type="NCBI Taxonomy" id="6937"/>
</organismHost>
<organismHost>
    <name type="scientific">Sus scrofa</name>
    <name type="common">Pig</name>
    <dbReference type="NCBI Taxonomy" id="9823"/>
</organismHost>
<accession>A0A7G2FLE2</accession>